<dbReference type="HOGENOM" id="CLU_158714_0_0_5"/>
<feature type="coiled-coil region" evidence="1">
    <location>
        <begin position="22"/>
        <end position="49"/>
    </location>
</feature>
<accession>A0A072RCT1</accession>
<dbReference type="STRING" id="1293911.H710_01064"/>
<feature type="region of interest" description="Disordered" evidence="2">
    <location>
        <begin position="106"/>
        <end position="128"/>
    </location>
</feature>
<dbReference type="AlphaFoldDB" id="A0A072RCT1"/>
<evidence type="ECO:0000313" key="4">
    <source>
        <dbReference type="Proteomes" id="UP000031740"/>
    </source>
</evidence>
<keyword evidence="1" id="KW-0175">Coiled coil</keyword>
<dbReference type="Proteomes" id="UP000031740">
    <property type="component" value="Unassembled WGS sequence"/>
</dbReference>
<proteinExistence type="predicted"/>
<dbReference type="EMBL" id="ASIV01000006">
    <property type="protein sequence ID" value="KEG19284.1"/>
    <property type="molecule type" value="Genomic_DNA"/>
</dbReference>
<evidence type="ECO:0000313" key="3">
    <source>
        <dbReference type="EMBL" id="KEG19284.1"/>
    </source>
</evidence>
<reference evidence="3 4" key="1">
    <citation type="submission" date="2013-04" db="EMBL/GenBank/DDBJ databases">
        <title>The Genome Sequence of Bartonella bacilliformis Ver097.</title>
        <authorList>
            <consortium name="The Broad Institute Genomics Platform"/>
            <consortium name="The Broad Institute Genome Sequencing Center for Infectious Disease"/>
            <person name="Feldgarden M."/>
            <person name="Kirby J."/>
            <person name="Birtles R."/>
            <person name="Dasch G."/>
            <person name="Hendrix L."/>
            <person name="Koehler J."/>
            <person name="Walker B."/>
            <person name="Young S.K."/>
            <person name="Zeng Q."/>
            <person name="Gargeya S."/>
            <person name="Fitzgerald M."/>
            <person name="Haas B."/>
            <person name="Abouelleil A."/>
            <person name="Allen A.W."/>
            <person name="Alvarado L."/>
            <person name="Arachchi H.M."/>
            <person name="Berlin A.M."/>
            <person name="Chapman S.B."/>
            <person name="Gainer-Dewar J."/>
            <person name="Goldberg J."/>
            <person name="Griggs A."/>
            <person name="Gujja S."/>
            <person name="Hansen M."/>
            <person name="Howarth C."/>
            <person name="Imamovic A."/>
            <person name="Ireland A."/>
            <person name="Larimer J."/>
            <person name="McCowan C."/>
            <person name="Murphy C."/>
            <person name="Pearson M."/>
            <person name="Poon T.W."/>
            <person name="Priest M."/>
            <person name="Roberts A."/>
            <person name="Saif S."/>
            <person name="Shea T."/>
            <person name="Sisk P."/>
            <person name="Sykes S."/>
            <person name="Wortman J."/>
            <person name="Nusbaum C."/>
            <person name="Birren B."/>
        </authorList>
    </citation>
    <scope>NUCLEOTIDE SEQUENCE [LARGE SCALE GENOMIC DNA]</scope>
    <source>
        <strain evidence="3 4">Ver097</strain>
    </source>
</reference>
<gene>
    <name evidence="3" type="ORF">H710_01064</name>
</gene>
<evidence type="ECO:0000256" key="1">
    <source>
        <dbReference type="SAM" id="Coils"/>
    </source>
</evidence>
<dbReference type="PATRIC" id="fig|1293911.3.peg.1099"/>
<dbReference type="RefSeq" id="WP_041849774.1">
    <property type="nucleotide sequence ID" value="NZ_KL503805.1"/>
</dbReference>
<evidence type="ECO:0000256" key="2">
    <source>
        <dbReference type="SAM" id="MobiDB-lite"/>
    </source>
</evidence>
<feature type="compositionally biased region" description="Basic and acidic residues" evidence="2">
    <location>
        <begin position="106"/>
        <end position="118"/>
    </location>
</feature>
<protein>
    <recommendedName>
        <fullName evidence="5">Flagellar export protein FliJ</fullName>
    </recommendedName>
</protein>
<organism evidence="3 4">
    <name type="scientific">Bartonella bacilliformis Ver097</name>
    <dbReference type="NCBI Taxonomy" id="1293911"/>
    <lineage>
        <taxon>Bacteria</taxon>
        <taxon>Pseudomonadati</taxon>
        <taxon>Pseudomonadota</taxon>
        <taxon>Alphaproteobacteria</taxon>
        <taxon>Hyphomicrobiales</taxon>
        <taxon>Bartonellaceae</taxon>
        <taxon>Bartonella</taxon>
    </lineage>
</organism>
<name>A0A072RCT1_BARBA</name>
<evidence type="ECO:0008006" key="5">
    <source>
        <dbReference type="Google" id="ProtNLM"/>
    </source>
</evidence>
<comment type="caution">
    <text evidence="3">The sequence shown here is derived from an EMBL/GenBank/DDBJ whole genome shotgun (WGS) entry which is preliminary data.</text>
</comment>
<sequence>MKLRESVVQLKMFQARGKRCEIAQLEMMIKEFERIMTDLKAQIIDEERKSGNSDINHFAYSTFARAARQRFDNITDSIHDLQLRKENAQATLCEIETELQRAKILDGRENKTKKDHDSVSIQPHLRVG</sequence>